<evidence type="ECO:0000256" key="2">
    <source>
        <dbReference type="SAM" id="SignalP"/>
    </source>
</evidence>
<gene>
    <name evidence="4" type="ORF">CYJ47_13040</name>
</gene>
<reference evidence="4" key="2">
    <citation type="submission" date="2023-10" db="EMBL/GenBank/DDBJ databases">
        <authorList>
            <person name="Choi B."/>
        </authorList>
    </citation>
    <scope>NUCLEOTIDE SEQUENCE</scope>
    <source>
        <strain evidence="4">UMB0763</strain>
    </source>
</reference>
<dbReference type="EMBL" id="CP136958">
    <property type="protein sequence ID" value="WOT02146.1"/>
    <property type="molecule type" value="Genomic_DNA"/>
</dbReference>
<evidence type="ECO:0000256" key="1">
    <source>
        <dbReference type="SAM" id="Phobius"/>
    </source>
</evidence>
<dbReference type="KEGG" id="cpyr:CYJ47_13040"/>
<evidence type="ECO:0000313" key="5">
    <source>
        <dbReference type="Proteomes" id="UP000234560"/>
    </source>
</evidence>
<feature type="chain" id="PRO_5042118539" evidence="2">
    <location>
        <begin position="30"/>
        <end position="288"/>
    </location>
</feature>
<feature type="transmembrane region" description="Helical" evidence="1">
    <location>
        <begin position="254"/>
        <end position="278"/>
    </location>
</feature>
<keyword evidence="1" id="KW-0812">Transmembrane</keyword>
<dbReference type="InterPro" id="IPR007331">
    <property type="entry name" value="Htaa"/>
</dbReference>
<dbReference type="Pfam" id="PF04213">
    <property type="entry name" value="HtaA"/>
    <property type="match status" value="1"/>
</dbReference>
<protein>
    <submittedName>
        <fullName evidence="4">HtaA domain-containing protein</fullName>
    </submittedName>
</protein>
<feature type="domain" description="Htaa" evidence="3">
    <location>
        <begin position="41"/>
        <end position="213"/>
    </location>
</feature>
<name>A0AAF0YVA9_9CORY</name>
<proteinExistence type="predicted"/>
<accession>A0AAF0YVA9</accession>
<keyword evidence="1" id="KW-1133">Transmembrane helix</keyword>
<reference evidence="4" key="1">
    <citation type="submission" date="2017-12" db="EMBL/GenBank/DDBJ databases">
        <authorList>
            <person name="Thomas-White K."/>
            <person name="Wolfe A.J."/>
        </authorList>
    </citation>
    <scope>NUCLEOTIDE SEQUENCE</scope>
    <source>
        <strain evidence="4">UMB0763</strain>
    </source>
</reference>
<sequence>MHVLTRSVAASAVALATMVGGVSAPLAGAAPAAADTYTVTSGELDWPIKESWINYMNMKVFEPTISATDGATYVPRDRAKNYPGTFKFELNPAASTIGADGNGTLAYKGDLHFLSHPERTDGKITKYMLDVEMSDIKITIADGTKATLTMDIKAKGAMPGAGSTSVDENDAAFASFTLDKALSPSAGAQLSIKDQSYSFEPIVEKALLAYQAGPVEDGLINTTFTVGDKASGNQGDNTASGSSTMTEQQKIGTIIGGVIGGVLAILGAAAAAIANGLIPGLDLHAFGL</sequence>
<organism evidence="4 5">
    <name type="scientific">Corynebacterium pyruviciproducens</name>
    <dbReference type="NCBI Taxonomy" id="598660"/>
    <lineage>
        <taxon>Bacteria</taxon>
        <taxon>Bacillati</taxon>
        <taxon>Actinomycetota</taxon>
        <taxon>Actinomycetes</taxon>
        <taxon>Mycobacteriales</taxon>
        <taxon>Corynebacteriaceae</taxon>
        <taxon>Corynebacterium</taxon>
    </lineage>
</organism>
<keyword evidence="2" id="KW-0732">Signal</keyword>
<feature type="signal peptide" evidence="2">
    <location>
        <begin position="1"/>
        <end position="29"/>
    </location>
</feature>
<dbReference type="AlphaFoldDB" id="A0AAF0YVA9"/>
<evidence type="ECO:0000259" key="3">
    <source>
        <dbReference type="Pfam" id="PF04213"/>
    </source>
</evidence>
<dbReference type="Proteomes" id="UP000234560">
    <property type="component" value="Chromosome"/>
</dbReference>
<dbReference type="RefSeq" id="WP_101679080.1">
    <property type="nucleotide sequence ID" value="NZ_CP136958.1"/>
</dbReference>
<evidence type="ECO:0000313" key="4">
    <source>
        <dbReference type="EMBL" id="WOT02146.1"/>
    </source>
</evidence>
<keyword evidence="1" id="KW-0472">Membrane</keyword>